<gene>
    <name evidence="3" type="ORF">CAEBREN_16701</name>
</gene>
<organism evidence="4">
    <name type="scientific">Caenorhabditis brenneri</name>
    <name type="common">Nematode worm</name>
    <dbReference type="NCBI Taxonomy" id="135651"/>
    <lineage>
        <taxon>Eukaryota</taxon>
        <taxon>Metazoa</taxon>
        <taxon>Ecdysozoa</taxon>
        <taxon>Nematoda</taxon>
        <taxon>Chromadorea</taxon>
        <taxon>Rhabditida</taxon>
        <taxon>Rhabditina</taxon>
        <taxon>Rhabditomorpha</taxon>
        <taxon>Rhabditoidea</taxon>
        <taxon>Rhabditidae</taxon>
        <taxon>Peloderinae</taxon>
        <taxon>Caenorhabditis</taxon>
    </lineage>
</organism>
<feature type="domain" description="DUF38" evidence="2">
    <location>
        <begin position="616"/>
        <end position="740"/>
    </location>
</feature>
<feature type="domain" description="DUF38" evidence="2">
    <location>
        <begin position="1189"/>
        <end position="1320"/>
    </location>
</feature>
<dbReference type="EMBL" id="GL379827">
    <property type="protein sequence ID" value="EGT50078.1"/>
    <property type="molecule type" value="Genomic_DNA"/>
</dbReference>
<dbReference type="InterPro" id="IPR001810">
    <property type="entry name" value="F-box_dom"/>
</dbReference>
<sequence>MTDPIRPELISMPEDVMRFIMGECDFISIQRLRKTCHDLRNFINLTKPKYHFKTIEMAGDLQGMLLHFSEEDSFDLRYPNGQKISICYEKIDKESTKIQWYREDKICTKIIENSNFIDFVCRDFESIVNRNSKIFETLSINLEQMGHNFLNSPSITKIISISFNRFNDEDRLIESLGQPYQRYQRYQPLFEWFFRRPDDNVLFIEYSGSHFDCIIQPLDQRLRSTCRAFQNFIDRKKPSYHFKYITINGSQKEVFLAFSEENEFEDWYPNGQKIIMVYKKIDEESTKIDWMRDDGERIKIIGNSNFMDLFCRDLGHILDRNTTNFNLLSIDSQNYRFYVNIQKVLESCGKTPIKVHTLAIENSMCQENVLEILRYICLDTIERLEIHCPGCRWDISKIVKSDHWKNAKELEMSGLPVRAGIQNYEHFEDANFCLEEGTVDDVISVKENFLNSPSTTKHFEIMFENFPDEERLIGSFGQPYREPDDFQPAEQKSCQRLRSTCRAFQNLIDRKKPSYHFKYIKIRGTQKEMSLTFSAKDESEEWYPNGPKIYMVYQKIDEESTKIHWIREDEDRTKIISNFNFFNLFSRDLGPILDRNSATLDKMLIDLPVFEDREMYFKRIFESCRKPPIKVHTLLIAFATCQEDVLGILPFTFSDTLKILKIGGPGRRCDISRILQLDHWKKLEEVVMRRMSVQAGIQNYDHFEDAVISLEQVTRDDAIRVKENFLNSPSTTKYLQIYFNRFPDQDLLIESFGQFYPEPDEGVQRAPHKSWFFRRPDDYVVFLVVEYYEFLKERFRRTCHTVRNFIDDNKPKLSINDIQIFHYPKQITLVCGTYVAWQKYPFGKKIELTYQKIDEESTKIIWHRSDRDREKIIRNENYVDVFSRDFGYVLACNLKILNLFHVICMGYELEDIRKAFESSGNVPIKVETLNIRKAKCVENLLDVLPYFCPDTLDCLDIERIRPQQFICFYFDRRTCGTWDITKLMELEQWKKMKELVMSQIPVRPGIQNFDHFEIAEIRFEEVTMNDVIMVKKNFLNSPSTKKRLEIFFDNFPEKKGLAVSLGQPYEDPRNRNKCWFFRRSDTHVLCIRFTYCSIEFRIEILADVPRGAVTYDNAWELYPGKQIIRLKYRKIDGEPPKIIWERRDKPREKIIEDEEFTDAFSRDFDLILACKLPVLDQFSVLNKGYGLEDIWKALKSSVRTPIKVHTLLMGDATCVENVLDVLPYMCPETIHCLDITFARGTYHTWNIKKMVKLEQWRNLKELEMGRIPVRGAGIQSFEHFETADIRFEKVTMNDLIKVKENFLNWPSTTKSLKFVAEDSFPEDHQLNESLGQPFDHPYKKKSWFFRRSDKYVLFIELYRRRFYDFCIKTLRDVPEGAEVIG</sequence>
<dbReference type="OMA" id="PSYHFKY"/>
<keyword evidence="4" id="KW-1185">Reference proteome</keyword>
<evidence type="ECO:0008006" key="5">
    <source>
        <dbReference type="Google" id="ProtNLM"/>
    </source>
</evidence>
<evidence type="ECO:0000313" key="3">
    <source>
        <dbReference type="EMBL" id="EGT50078.1"/>
    </source>
</evidence>
<dbReference type="InterPro" id="IPR002900">
    <property type="entry name" value="DUF38/FTH_CAE_spp"/>
</dbReference>
<dbReference type="Proteomes" id="UP000008068">
    <property type="component" value="Unassembled WGS sequence"/>
</dbReference>
<evidence type="ECO:0000313" key="4">
    <source>
        <dbReference type="Proteomes" id="UP000008068"/>
    </source>
</evidence>
<evidence type="ECO:0000259" key="2">
    <source>
        <dbReference type="Pfam" id="PF01827"/>
    </source>
</evidence>
<dbReference type="Pfam" id="PF01827">
    <property type="entry name" value="FTH"/>
    <property type="match status" value="4"/>
</dbReference>
<dbReference type="PANTHER" id="PTHR23014:SF1">
    <property type="entry name" value="DUF38 DOMAIN-CONTAINING PROTEIN-RELATED"/>
    <property type="match status" value="1"/>
</dbReference>
<reference evidence="4" key="1">
    <citation type="submission" date="2011-07" db="EMBL/GenBank/DDBJ databases">
        <authorList>
            <consortium name="Caenorhabditis brenneri Sequencing and Analysis Consortium"/>
            <person name="Wilson R.K."/>
        </authorList>
    </citation>
    <scope>NUCLEOTIDE SEQUENCE [LARGE SCALE GENOMIC DNA]</scope>
    <source>
        <strain evidence="4">PB2801</strain>
    </source>
</reference>
<protein>
    <recommendedName>
        <fullName evidence="5">F-box domain-containing protein</fullName>
    </recommendedName>
</protein>
<evidence type="ECO:0000259" key="1">
    <source>
        <dbReference type="Pfam" id="PF00646"/>
    </source>
</evidence>
<dbReference type="eggNOG" id="ENOG502TJXQ">
    <property type="taxonomic scope" value="Eukaryota"/>
</dbReference>
<dbReference type="InParanoid" id="G0N1I2"/>
<name>G0N1I2_CAEBE</name>
<proteinExistence type="predicted"/>
<dbReference type="HOGENOM" id="CLU_255590_0_0_1"/>
<feature type="domain" description="DUF38" evidence="2">
    <location>
        <begin position="910"/>
        <end position="1041"/>
    </location>
</feature>
<accession>G0N1I2</accession>
<dbReference type="Pfam" id="PF00646">
    <property type="entry name" value="F-box"/>
    <property type="match status" value="1"/>
</dbReference>
<dbReference type="PANTHER" id="PTHR23014">
    <property type="entry name" value="F-BOX A PROTEIN"/>
    <property type="match status" value="1"/>
</dbReference>
<feature type="domain" description="DUF38" evidence="2">
    <location>
        <begin position="337"/>
        <end position="466"/>
    </location>
</feature>
<feature type="domain" description="F-box" evidence="1">
    <location>
        <begin position="10"/>
        <end position="46"/>
    </location>
</feature>